<dbReference type="CDD" id="cd18186">
    <property type="entry name" value="BTB_POZ_ZBTB_KLHL-like"/>
    <property type="match status" value="1"/>
</dbReference>
<evidence type="ECO:0000313" key="3">
    <source>
        <dbReference type="Proteomes" id="UP000762676"/>
    </source>
</evidence>
<comment type="caution">
    <text evidence="2">The sequence shown here is derived from an EMBL/GenBank/DDBJ whole genome shotgun (WGS) entry which is preliminary data.</text>
</comment>
<sequence>MTCIFPTLSTGMRDNPDGVLTLLNIDVTTFDSILSFMYTGKDVVCAENAESLLSQQRGLLKEDIVCRVMLEEAKRYHMLPARRQEFTSKRASFRNSFDLEE</sequence>
<accession>A0AAV4HYS1</accession>
<evidence type="ECO:0000259" key="1">
    <source>
        <dbReference type="Pfam" id="PF00651"/>
    </source>
</evidence>
<dbReference type="SUPFAM" id="SSF54695">
    <property type="entry name" value="POZ domain"/>
    <property type="match status" value="1"/>
</dbReference>
<dbReference type="EMBL" id="BMAT01012953">
    <property type="protein sequence ID" value="GFS02581.1"/>
    <property type="molecule type" value="Genomic_DNA"/>
</dbReference>
<dbReference type="Gene3D" id="3.30.710.10">
    <property type="entry name" value="Potassium Channel Kv1.1, Chain A"/>
    <property type="match status" value="1"/>
</dbReference>
<reference evidence="2 3" key="1">
    <citation type="journal article" date="2021" name="Elife">
        <title>Chloroplast acquisition without the gene transfer in kleptoplastic sea slugs, Plakobranchus ocellatus.</title>
        <authorList>
            <person name="Maeda T."/>
            <person name="Takahashi S."/>
            <person name="Yoshida T."/>
            <person name="Shimamura S."/>
            <person name="Takaki Y."/>
            <person name="Nagai Y."/>
            <person name="Toyoda A."/>
            <person name="Suzuki Y."/>
            <person name="Arimoto A."/>
            <person name="Ishii H."/>
            <person name="Satoh N."/>
            <person name="Nishiyama T."/>
            <person name="Hasebe M."/>
            <person name="Maruyama T."/>
            <person name="Minagawa J."/>
            <person name="Obokata J."/>
            <person name="Shigenobu S."/>
        </authorList>
    </citation>
    <scope>NUCLEOTIDE SEQUENCE [LARGE SCALE GENOMIC DNA]</scope>
</reference>
<organism evidence="2 3">
    <name type="scientific">Elysia marginata</name>
    <dbReference type="NCBI Taxonomy" id="1093978"/>
    <lineage>
        <taxon>Eukaryota</taxon>
        <taxon>Metazoa</taxon>
        <taxon>Spiralia</taxon>
        <taxon>Lophotrochozoa</taxon>
        <taxon>Mollusca</taxon>
        <taxon>Gastropoda</taxon>
        <taxon>Heterobranchia</taxon>
        <taxon>Euthyneura</taxon>
        <taxon>Panpulmonata</taxon>
        <taxon>Sacoglossa</taxon>
        <taxon>Placobranchoidea</taxon>
        <taxon>Plakobranchidae</taxon>
        <taxon>Elysia</taxon>
    </lineage>
</organism>
<protein>
    <submittedName>
        <fullName evidence="2">Kelch-like protein 29</fullName>
    </submittedName>
</protein>
<dbReference type="Pfam" id="PF00651">
    <property type="entry name" value="BTB"/>
    <property type="match status" value="1"/>
</dbReference>
<dbReference type="Proteomes" id="UP000762676">
    <property type="component" value="Unassembled WGS sequence"/>
</dbReference>
<dbReference type="InterPro" id="IPR011333">
    <property type="entry name" value="SKP1/BTB/POZ_sf"/>
</dbReference>
<name>A0AAV4HYS1_9GAST</name>
<feature type="domain" description="BTB" evidence="1">
    <location>
        <begin position="10"/>
        <end position="60"/>
    </location>
</feature>
<dbReference type="AlphaFoldDB" id="A0AAV4HYS1"/>
<proteinExistence type="predicted"/>
<dbReference type="InterPro" id="IPR000210">
    <property type="entry name" value="BTB/POZ_dom"/>
</dbReference>
<keyword evidence="3" id="KW-1185">Reference proteome</keyword>
<gene>
    <name evidence="2" type="ORF">ElyMa_006448100</name>
</gene>
<feature type="non-terminal residue" evidence="2">
    <location>
        <position position="101"/>
    </location>
</feature>
<evidence type="ECO:0000313" key="2">
    <source>
        <dbReference type="EMBL" id="GFS02581.1"/>
    </source>
</evidence>